<dbReference type="GO" id="GO:0009253">
    <property type="term" value="P:peptidoglycan catabolic process"/>
    <property type="evidence" value="ECO:0007669"/>
    <property type="project" value="TreeGrafter"/>
</dbReference>
<evidence type="ECO:0000259" key="1">
    <source>
        <dbReference type="Pfam" id="PF13406"/>
    </source>
</evidence>
<dbReference type="Proteomes" id="UP000501387">
    <property type="component" value="Chromosome"/>
</dbReference>
<name>A0A6G8FLU1_9MICO</name>
<proteinExistence type="predicted"/>
<dbReference type="RefSeq" id="WP_166324978.1">
    <property type="nucleotide sequence ID" value="NZ_CP049934.1"/>
</dbReference>
<dbReference type="InterPro" id="IPR031304">
    <property type="entry name" value="SLT_2"/>
</dbReference>
<dbReference type="PANTHER" id="PTHR30163:SF8">
    <property type="entry name" value="LYTIC MUREIN TRANSGLYCOSYLASE"/>
    <property type="match status" value="1"/>
</dbReference>
<dbReference type="CDD" id="cd13399">
    <property type="entry name" value="Slt35-like"/>
    <property type="match status" value="1"/>
</dbReference>
<protein>
    <submittedName>
        <fullName evidence="2">Transglycosylase SLT domain-containing protein</fullName>
    </submittedName>
</protein>
<dbReference type="InterPro" id="IPR023346">
    <property type="entry name" value="Lysozyme-like_dom_sf"/>
</dbReference>
<evidence type="ECO:0000313" key="2">
    <source>
        <dbReference type="EMBL" id="QIM17052.1"/>
    </source>
</evidence>
<dbReference type="Pfam" id="PF13406">
    <property type="entry name" value="SLT_2"/>
    <property type="match status" value="1"/>
</dbReference>
<dbReference type="EMBL" id="CP049934">
    <property type="protein sequence ID" value="QIM17052.1"/>
    <property type="molecule type" value="Genomic_DNA"/>
</dbReference>
<evidence type="ECO:0000313" key="3">
    <source>
        <dbReference type="Proteomes" id="UP000501387"/>
    </source>
</evidence>
<feature type="domain" description="Transglycosylase SLT" evidence="1">
    <location>
        <begin position="172"/>
        <end position="235"/>
    </location>
</feature>
<dbReference type="InterPro" id="IPR043426">
    <property type="entry name" value="MltB-like"/>
</dbReference>
<dbReference type="Gene3D" id="1.10.530.10">
    <property type="match status" value="1"/>
</dbReference>
<dbReference type="AlphaFoldDB" id="A0A6G8FLU1"/>
<keyword evidence="3" id="KW-1185">Reference proteome</keyword>
<dbReference type="KEGG" id="lins:G7067_12585"/>
<reference evidence="2 3" key="1">
    <citation type="submission" date="2020-03" db="EMBL/GenBank/DDBJ databases">
        <title>Leucobacter sp. nov., isolated from beetles.</title>
        <authorList>
            <person name="Hyun D.-W."/>
            <person name="Bae J.-W."/>
        </authorList>
    </citation>
    <scope>NUCLEOTIDE SEQUENCE [LARGE SCALE GENOMIC DNA]</scope>
    <source>
        <strain evidence="2 3">HDW9B</strain>
    </source>
</reference>
<accession>A0A6G8FLU1</accession>
<dbReference type="GO" id="GO:0008933">
    <property type="term" value="F:peptidoglycan lytic transglycosylase activity"/>
    <property type="evidence" value="ECO:0007669"/>
    <property type="project" value="TreeGrafter"/>
</dbReference>
<dbReference type="SUPFAM" id="SSF53955">
    <property type="entry name" value="Lysozyme-like"/>
    <property type="match status" value="1"/>
</dbReference>
<organism evidence="2 3">
    <name type="scientific">Leucobacter insecticola</name>
    <dbReference type="NCBI Taxonomy" id="2714934"/>
    <lineage>
        <taxon>Bacteria</taxon>
        <taxon>Bacillati</taxon>
        <taxon>Actinomycetota</taxon>
        <taxon>Actinomycetes</taxon>
        <taxon>Micrococcales</taxon>
        <taxon>Microbacteriaceae</taxon>
        <taxon>Leucobacter</taxon>
    </lineage>
</organism>
<dbReference type="PANTHER" id="PTHR30163">
    <property type="entry name" value="MEMBRANE-BOUND LYTIC MUREIN TRANSGLYCOSYLASE B"/>
    <property type="match status" value="1"/>
</dbReference>
<sequence length="256" mass="26007">MRDWRGSGKALILGSVAMLLLGVGVIGASFVVGNTGATLAAASAEVVPVDPPKAPLRTDPQILAAQPQILSERADPEWVKTVSGRTGIPARALAAYAGAAIQVAAEAPGCSLGWNTLAGIGHVESEHGTIGGAHIDAAGNAVPVIIGIALDGRTTDAIPDTDGGTLDGDSVWDHAVGPMQFIPSTWATWGADGNGDGAKNPQNIDDSALAAARYLCDVGGDLSRPERWIAAVAAYNNTVEYNNRVAEAASHYGALG</sequence>
<gene>
    <name evidence="2" type="ORF">G7067_12585</name>
</gene>